<name>A0A2K8YU98_9BACT</name>
<gene>
    <name evidence="1" type="ORF">CWM47_04410</name>
</gene>
<dbReference type="Proteomes" id="UP000232883">
    <property type="component" value="Chromosome"/>
</dbReference>
<dbReference type="RefSeq" id="WP_100986584.1">
    <property type="nucleotide sequence ID" value="NZ_CP025096.1"/>
</dbReference>
<reference evidence="1 2" key="1">
    <citation type="submission" date="2017-11" db="EMBL/GenBank/DDBJ databases">
        <title>Taxonomic description and genome sequences of Spirosoma HA7 sp. nov., isolated from pollen microhabitat of Corylus avellana.</title>
        <authorList>
            <person name="Ambika Manirajan B."/>
            <person name="Suarez C."/>
            <person name="Ratering S."/>
            <person name="Geissler-Plaum R."/>
            <person name="Cardinale M."/>
            <person name="Sylvia S."/>
        </authorList>
    </citation>
    <scope>NUCLEOTIDE SEQUENCE [LARGE SCALE GENOMIC DNA]</scope>
    <source>
        <strain evidence="1 2">HA7</strain>
    </source>
</reference>
<dbReference type="EMBL" id="CP025096">
    <property type="protein sequence ID" value="AUD01128.1"/>
    <property type="molecule type" value="Genomic_DNA"/>
</dbReference>
<dbReference type="OrthoDB" id="951070at2"/>
<evidence type="ECO:0000313" key="1">
    <source>
        <dbReference type="EMBL" id="AUD01128.1"/>
    </source>
</evidence>
<sequence length="162" mass="17459">MKALTINFFSPAENSPAIAKPSKAAKPVKVALTGYISSTGKLTLPAKTVANLGINLDETLFKVGMDQGKRKAKSLYLVPSEGDEQAFGFEKAAKSYTLALPFILTRSGIDFSKNKYAFTIRLFEYEGKTAFALQLAAEAAEASALYTGKPRGRKPKSEQVAD</sequence>
<keyword evidence="2" id="KW-1185">Reference proteome</keyword>
<evidence type="ECO:0000313" key="2">
    <source>
        <dbReference type="Proteomes" id="UP000232883"/>
    </source>
</evidence>
<protein>
    <submittedName>
        <fullName evidence="1">Uncharacterized protein</fullName>
    </submittedName>
</protein>
<dbReference type="AlphaFoldDB" id="A0A2K8YU98"/>
<accession>A0A2K8YU98</accession>
<dbReference type="KEGG" id="spir:CWM47_04410"/>
<proteinExistence type="predicted"/>
<organism evidence="1 2">
    <name type="scientific">Spirosoma pollinicola</name>
    <dbReference type="NCBI Taxonomy" id="2057025"/>
    <lineage>
        <taxon>Bacteria</taxon>
        <taxon>Pseudomonadati</taxon>
        <taxon>Bacteroidota</taxon>
        <taxon>Cytophagia</taxon>
        <taxon>Cytophagales</taxon>
        <taxon>Cytophagaceae</taxon>
        <taxon>Spirosoma</taxon>
    </lineage>
</organism>